<comment type="subcellular location">
    <subcellularLocation>
        <location evidence="1">Nucleus</location>
    </subcellularLocation>
</comment>
<dbReference type="Gene3D" id="1.20.890.10">
    <property type="entry name" value="cAMP-dependent protein kinase regulatory subunit, dimerization-anchoring domain"/>
    <property type="match status" value="1"/>
</dbReference>
<feature type="compositionally biased region" description="Polar residues" evidence="4">
    <location>
        <begin position="104"/>
        <end position="119"/>
    </location>
</feature>
<evidence type="ECO:0000256" key="3">
    <source>
        <dbReference type="ARBA" id="ARBA00023242"/>
    </source>
</evidence>
<dbReference type="EMBL" id="MU864380">
    <property type="protein sequence ID" value="KAK4189016.1"/>
    <property type="molecule type" value="Genomic_DNA"/>
</dbReference>
<feature type="compositionally biased region" description="Low complexity" evidence="4">
    <location>
        <begin position="135"/>
        <end position="171"/>
    </location>
</feature>
<evidence type="ECO:0000256" key="1">
    <source>
        <dbReference type="ARBA" id="ARBA00004123"/>
    </source>
</evidence>
<evidence type="ECO:0000313" key="5">
    <source>
        <dbReference type="EMBL" id="KAK4189016.1"/>
    </source>
</evidence>
<dbReference type="GO" id="GO:0005634">
    <property type="term" value="C:nucleus"/>
    <property type="evidence" value="ECO:0007669"/>
    <property type="project" value="UniProtKB-SubCell"/>
</dbReference>
<feature type="compositionally biased region" description="Low complexity" evidence="4">
    <location>
        <begin position="79"/>
        <end position="96"/>
    </location>
</feature>
<comment type="caution">
    <text evidence="5">The sequence shown here is derived from an EMBL/GenBank/DDBJ whole genome shotgun (WGS) entry which is preliminary data.</text>
</comment>
<keyword evidence="3" id="KW-0539">Nucleus</keyword>
<gene>
    <name evidence="5" type="ORF">QBC35DRAFT_494469</name>
</gene>
<name>A0AAN6WWW0_9PEZI</name>
<sequence length="240" mass="25499">MSIPPRPEPSEYNPLLDPANHHQHQQIDPGLMKDVSMTDAPAPESLPATTTSSYIPPIHETPVPVPIIPTLNYHTNKSPSPATAATFAPAPRTTTPIPVPQIPDSAQQRTTTANNSRATSVHPADNTMAPALTRSAVSASASAPAPTGQQTTMGTGPQQQQQQQQQQQDGGHNTPASSSFAMPAEAALHGAPVRQYINTKITGVLLEGMKLVAREQPKDPLRVLGEFLLQRSKEIEGSNS</sequence>
<reference evidence="5" key="1">
    <citation type="journal article" date="2023" name="Mol. Phylogenet. Evol.">
        <title>Genome-scale phylogeny and comparative genomics of the fungal order Sordariales.</title>
        <authorList>
            <person name="Hensen N."/>
            <person name="Bonometti L."/>
            <person name="Westerberg I."/>
            <person name="Brannstrom I.O."/>
            <person name="Guillou S."/>
            <person name="Cros-Aarteil S."/>
            <person name="Calhoun S."/>
            <person name="Haridas S."/>
            <person name="Kuo A."/>
            <person name="Mondo S."/>
            <person name="Pangilinan J."/>
            <person name="Riley R."/>
            <person name="LaButti K."/>
            <person name="Andreopoulos B."/>
            <person name="Lipzen A."/>
            <person name="Chen C."/>
            <person name="Yan M."/>
            <person name="Daum C."/>
            <person name="Ng V."/>
            <person name="Clum A."/>
            <person name="Steindorff A."/>
            <person name="Ohm R.A."/>
            <person name="Martin F."/>
            <person name="Silar P."/>
            <person name="Natvig D.O."/>
            <person name="Lalanne C."/>
            <person name="Gautier V."/>
            <person name="Ament-Velasquez S.L."/>
            <person name="Kruys A."/>
            <person name="Hutchinson M.I."/>
            <person name="Powell A.J."/>
            <person name="Barry K."/>
            <person name="Miller A.N."/>
            <person name="Grigoriev I.V."/>
            <person name="Debuchy R."/>
            <person name="Gladieux P."/>
            <person name="Hiltunen Thoren M."/>
            <person name="Johannesson H."/>
        </authorList>
    </citation>
    <scope>NUCLEOTIDE SEQUENCE</scope>
    <source>
        <strain evidence="5">PSN309</strain>
    </source>
</reference>
<dbReference type="AlphaFoldDB" id="A0AAN6WWW0"/>
<feature type="region of interest" description="Disordered" evidence="4">
    <location>
        <begin position="76"/>
        <end position="179"/>
    </location>
</feature>
<keyword evidence="6" id="KW-1185">Reference proteome</keyword>
<evidence type="ECO:0008006" key="7">
    <source>
        <dbReference type="Google" id="ProtNLM"/>
    </source>
</evidence>
<dbReference type="InterPro" id="IPR007858">
    <property type="entry name" value="Dpy-30_motif"/>
</dbReference>
<dbReference type="Pfam" id="PF05186">
    <property type="entry name" value="Dpy-30"/>
    <property type="match status" value="1"/>
</dbReference>
<protein>
    <recommendedName>
        <fullName evidence="7">Dpy-30 domain-containing protein</fullName>
    </recommendedName>
</protein>
<dbReference type="InterPro" id="IPR049629">
    <property type="entry name" value="DPY30_SDC1_DD"/>
</dbReference>
<dbReference type="CDD" id="cd22965">
    <property type="entry name" value="DD_DPY30_SDC1"/>
    <property type="match status" value="1"/>
</dbReference>
<comment type="similarity">
    <text evidence="2">Belongs to the dpy-30 family.</text>
</comment>
<evidence type="ECO:0000256" key="2">
    <source>
        <dbReference type="ARBA" id="ARBA00010849"/>
    </source>
</evidence>
<organism evidence="5 6">
    <name type="scientific">Podospora australis</name>
    <dbReference type="NCBI Taxonomy" id="1536484"/>
    <lineage>
        <taxon>Eukaryota</taxon>
        <taxon>Fungi</taxon>
        <taxon>Dikarya</taxon>
        <taxon>Ascomycota</taxon>
        <taxon>Pezizomycotina</taxon>
        <taxon>Sordariomycetes</taxon>
        <taxon>Sordariomycetidae</taxon>
        <taxon>Sordariales</taxon>
        <taxon>Podosporaceae</taxon>
        <taxon>Podospora</taxon>
    </lineage>
</organism>
<evidence type="ECO:0000313" key="6">
    <source>
        <dbReference type="Proteomes" id="UP001302126"/>
    </source>
</evidence>
<evidence type="ECO:0000256" key="4">
    <source>
        <dbReference type="SAM" id="MobiDB-lite"/>
    </source>
</evidence>
<reference evidence="5" key="2">
    <citation type="submission" date="2023-05" db="EMBL/GenBank/DDBJ databases">
        <authorList>
            <consortium name="Lawrence Berkeley National Laboratory"/>
            <person name="Steindorff A."/>
            <person name="Hensen N."/>
            <person name="Bonometti L."/>
            <person name="Westerberg I."/>
            <person name="Brannstrom I.O."/>
            <person name="Guillou S."/>
            <person name="Cros-Aarteil S."/>
            <person name="Calhoun S."/>
            <person name="Haridas S."/>
            <person name="Kuo A."/>
            <person name="Mondo S."/>
            <person name="Pangilinan J."/>
            <person name="Riley R."/>
            <person name="Labutti K."/>
            <person name="Andreopoulos B."/>
            <person name="Lipzen A."/>
            <person name="Chen C."/>
            <person name="Yanf M."/>
            <person name="Daum C."/>
            <person name="Ng V."/>
            <person name="Clum A."/>
            <person name="Ohm R."/>
            <person name="Martin F."/>
            <person name="Silar P."/>
            <person name="Natvig D."/>
            <person name="Lalanne C."/>
            <person name="Gautier V."/>
            <person name="Ament-Velasquez S.L."/>
            <person name="Kruys A."/>
            <person name="Hutchinson M.I."/>
            <person name="Powell A.J."/>
            <person name="Barry K."/>
            <person name="Miller A.N."/>
            <person name="Grigoriev I.V."/>
            <person name="Debuchy R."/>
            <person name="Gladieux P."/>
            <person name="Thoren M.H."/>
            <person name="Johannesson H."/>
        </authorList>
    </citation>
    <scope>NUCLEOTIDE SEQUENCE</scope>
    <source>
        <strain evidence="5">PSN309</strain>
    </source>
</reference>
<dbReference type="Proteomes" id="UP001302126">
    <property type="component" value="Unassembled WGS sequence"/>
</dbReference>
<proteinExistence type="inferred from homology"/>
<accession>A0AAN6WWW0</accession>
<feature type="region of interest" description="Disordered" evidence="4">
    <location>
        <begin position="1"/>
        <end position="57"/>
    </location>
</feature>